<organism evidence="14 15">
    <name type="scientific">Enterocloster bolteae (strain ATCC BAA-613 / DSM 15670 / CCUG 46953 / JCM 12243 / WAL 16351)</name>
    <name type="common">Clostridium bolteae</name>
    <dbReference type="NCBI Taxonomy" id="411902"/>
    <lineage>
        <taxon>Bacteria</taxon>
        <taxon>Bacillati</taxon>
        <taxon>Bacillota</taxon>
        <taxon>Clostridia</taxon>
        <taxon>Lachnospirales</taxon>
        <taxon>Lachnospiraceae</taxon>
        <taxon>Enterocloster</taxon>
    </lineage>
</organism>
<dbReference type="GO" id="GO:0009252">
    <property type="term" value="P:peptidoglycan biosynthetic process"/>
    <property type="evidence" value="ECO:0007669"/>
    <property type="project" value="UniProtKB-KW"/>
</dbReference>
<evidence type="ECO:0000256" key="1">
    <source>
        <dbReference type="ARBA" id="ARBA00007164"/>
    </source>
</evidence>
<evidence type="ECO:0000256" key="11">
    <source>
        <dbReference type="SAM" id="Phobius"/>
    </source>
</evidence>
<feature type="signal peptide" evidence="12">
    <location>
        <begin position="1"/>
        <end position="29"/>
    </location>
</feature>
<evidence type="ECO:0000256" key="10">
    <source>
        <dbReference type="SAM" id="MobiDB-lite"/>
    </source>
</evidence>
<evidence type="ECO:0000256" key="9">
    <source>
        <dbReference type="RuleBase" id="RU004016"/>
    </source>
</evidence>
<dbReference type="InterPro" id="IPR001967">
    <property type="entry name" value="Peptidase_S11_N"/>
</dbReference>
<dbReference type="HOGENOM" id="CLU_027070_7_1_9"/>
<keyword evidence="3" id="KW-0378">Hydrolase</keyword>
<feature type="region of interest" description="Disordered" evidence="10">
    <location>
        <begin position="390"/>
        <end position="450"/>
    </location>
</feature>
<evidence type="ECO:0000256" key="4">
    <source>
        <dbReference type="ARBA" id="ARBA00022960"/>
    </source>
</evidence>
<keyword evidence="6" id="KW-0961">Cell wall biogenesis/degradation</keyword>
<feature type="region of interest" description="Disordered" evidence="10">
    <location>
        <begin position="523"/>
        <end position="549"/>
    </location>
</feature>
<accession>A8RJ32</accession>
<dbReference type="InterPro" id="IPR012338">
    <property type="entry name" value="Beta-lactam/transpept-like"/>
</dbReference>
<gene>
    <name evidence="14" type="ORF">CLOBOL_00869</name>
</gene>
<keyword evidence="2 12" id="KW-0732">Signal</keyword>
<dbReference type="SUPFAM" id="SSF56601">
    <property type="entry name" value="beta-lactamase/transpeptidase-like"/>
    <property type="match status" value="1"/>
</dbReference>
<comment type="similarity">
    <text evidence="1 9">Belongs to the peptidase S11 family.</text>
</comment>
<dbReference type="PaxDb" id="411902-CLOBOL_00869"/>
<dbReference type="InterPro" id="IPR018044">
    <property type="entry name" value="Peptidase_S11"/>
</dbReference>
<reference evidence="14 15" key="1">
    <citation type="submission" date="2007-08" db="EMBL/GenBank/DDBJ databases">
        <authorList>
            <person name="Fulton L."/>
            <person name="Clifton S."/>
            <person name="Fulton B."/>
            <person name="Xu J."/>
            <person name="Minx P."/>
            <person name="Pepin K.H."/>
            <person name="Johnson M."/>
            <person name="Thiruvilangam P."/>
            <person name="Bhonagiri V."/>
            <person name="Nash W.E."/>
            <person name="Mardis E.R."/>
            <person name="Wilson R.K."/>
        </authorList>
    </citation>
    <scope>NUCLEOTIDE SEQUENCE [LARGE SCALE GENOMIC DNA]</scope>
    <source>
        <strain evidence="15">ATCC BAA-613 / DSM 15670 / CCUG 46953 / JCM 12243 / WAL 16351</strain>
    </source>
</reference>
<protein>
    <recommendedName>
        <fullName evidence="13">Peptidase S11 D-alanyl-D-alanine carboxypeptidase A N-terminal domain-containing protein</fullName>
    </recommendedName>
</protein>
<evidence type="ECO:0000256" key="12">
    <source>
        <dbReference type="SAM" id="SignalP"/>
    </source>
</evidence>
<evidence type="ECO:0000256" key="3">
    <source>
        <dbReference type="ARBA" id="ARBA00022801"/>
    </source>
</evidence>
<feature type="compositionally biased region" description="Basic residues" evidence="10">
    <location>
        <begin position="536"/>
        <end position="549"/>
    </location>
</feature>
<evidence type="ECO:0000313" key="14">
    <source>
        <dbReference type="EMBL" id="EDP18931.1"/>
    </source>
</evidence>
<sequence>MENIRMKRFLMLFICLCLCAGLFPITAAAAPEWPSDVSIQADAGIVMDSDTGTVLYGKNMDQPYYPASITKILTALIVLEQCDLNEMVTFSHDDVYNVEAGSSSAGIDEGDVLTVRDCLYALMLASANESANALACHVSGSREAFAQLMNEKARSLGCTGSHFNNPSGLNDENHYTTAHDMALIARAAIQNPEFLTINGTRSYQLAPTKRTPEGGYVANHHKMLNKNEAVYYPGAFAGKTGYTSLAGNTLVTCARKNDMTLIAVVLNGHQSHYSDTKALFDFGFRNFQSLRTVDYETRYKSLENDMTIAGMTSGDSISLELDRSGRVVIPRDADFTDTQSALTYDLDGSHPQAAIACISYTYNDRPVGSVYLCSPGLEGSAASLTSQDASGASAVSIGQDGEADNPAPSDPSGRPDAPGLQDTPEAPSNAETPHGQTPAPTPAPRQDITSKEGTAASIRIPANTLAILGIAFSLAVIIAIVAAVKIHVRRKEEEDLYLRRQRRLERLEDIGFSSSDFEKLVAQRRVSSPPLGEKGKKGRGRRRKKSFFR</sequence>
<dbReference type="eggNOG" id="COG1686">
    <property type="taxonomic scope" value="Bacteria"/>
</dbReference>
<keyword evidence="5" id="KW-0573">Peptidoglycan synthesis</keyword>
<name>A8RJ32_ENTBW</name>
<keyword evidence="11" id="KW-0472">Membrane</keyword>
<dbReference type="GO" id="GO:0009002">
    <property type="term" value="F:serine-type D-Ala-D-Ala carboxypeptidase activity"/>
    <property type="evidence" value="ECO:0007669"/>
    <property type="project" value="InterPro"/>
</dbReference>
<feature type="active site" description="Proton acceptor" evidence="7">
    <location>
        <position position="71"/>
    </location>
</feature>
<feature type="binding site" evidence="8">
    <location>
        <position position="239"/>
    </location>
    <ligand>
        <name>substrate</name>
    </ligand>
</feature>
<dbReference type="Pfam" id="PF00768">
    <property type="entry name" value="Peptidase_S11"/>
    <property type="match status" value="1"/>
</dbReference>
<evidence type="ECO:0000256" key="6">
    <source>
        <dbReference type="ARBA" id="ARBA00023316"/>
    </source>
</evidence>
<feature type="active site" evidence="7">
    <location>
        <position position="126"/>
    </location>
</feature>
<dbReference type="GO" id="GO:0008360">
    <property type="term" value="P:regulation of cell shape"/>
    <property type="evidence" value="ECO:0007669"/>
    <property type="project" value="UniProtKB-KW"/>
</dbReference>
<dbReference type="PRINTS" id="PR00725">
    <property type="entry name" value="DADACBPTASE1"/>
</dbReference>
<keyword evidence="4" id="KW-0133">Cell shape</keyword>
<keyword evidence="11" id="KW-1133">Transmembrane helix</keyword>
<evidence type="ECO:0000256" key="2">
    <source>
        <dbReference type="ARBA" id="ARBA00022729"/>
    </source>
</evidence>
<dbReference type="PANTHER" id="PTHR21581">
    <property type="entry name" value="D-ALANYL-D-ALANINE CARBOXYPEPTIDASE"/>
    <property type="match status" value="1"/>
</dbReference>
<evidence type="ECO:0000256" key="8">
    <source>
        <dbReference type="PIRSR" id="PIRSR618044-2"/>
    </source>
</evidence>
<feature type="active site" description="Acyl-ester intermediate" evidence="7">
    <location>
        <position position="68"/>
    </location>
</feature>
<reference evidence="14 15" key="2">
    <citation type="submission" date="2007-09" db="EMBL/GenBank/DDBJ databases">
        <title>Draft genome sequence of Clostridium bolteae (ATCC BAA-613).</title>
        <authorList>
            <person name="Sudarsanam P."/>
            <person name="Ley R."/>
            <person name="Guruge J."/>
            <person name="Turnbaugh P.J."/>
            <person name="Mahowald M."/>
            <person name="Liep D."/>
            <person name="Gordon J."/>
        </authorList>
    </citation>
    <scope>NUCLEOTIDE SEQUENCE [LARGE SCALE GENOMIC DNA]</scope>
    <source>
        <strain evidence="15">ATCC BAA-613 / DSM 15670 / CCUG 46953 / JCM 12243 / WAL 16351</strain>
    </source>
</reference>
<evidence type="ECO:0000313" key="15">
    <source>
        <dbReference type="Proteomes" id="UP000005396"/>
    </source>
</evidence>
<dbReference type="PANTHER" id="PTHR21581:SF33">
    <property type="entry name" value="D-ALANYL-D-ALANINE CARBOXYPEPTIDASE DACB"/>
    <property type="match status" value="1"/>
</dbReference>
<evidence type="ECO:0000256" key="5">
    <source>
        <dbReference type="ARBA" id="ARBA00022984"/>
    </source>
</evidence>
<feature type="domain" description="Peptidase S11 D-alanyl-D-alanine carboxypeptidase A N-terminal" evidence="13">
    <location>
        <begin position="35"/>
        <end position="268"/>
    </location>
</feature>
<keyword evidence="11" id="KW-0812">Transmembrane</keyword>
<dbReference type="GO" id="GO:0071555">
    <property type="term" value="P:cell wall organization"/>
    <property type="evidence" value="ECO:0007669"/>
    <property type="project" value="UniProtKB-KW"/>
</dbReference>
<dbReference type="EMBL" id="ABCC02000010">
    <property type="protein sequence ID" value="EDP18931.1"/>
    <property type="molecule type" value="Genomic_DNA"/>
</dbReference>
<comment type="caution">
    <text evidence="14">The sequence shown here is derived from an EMBL/GenBank/DDBJ whole genome shotgun (WGS) entry which is preliminary data.</text>
</comment>
<proteinExistence type="inferred from homology"/>
<evidence type="ECO:0000256" key="7">
    <source>
        <dbReference type="PIRSR" id="PIRSR618044-1"/>
    </source>
</evidence>
<feature type="chain" id="PRO_5002728078" description="Peptidase S11 D-alanyl-D-alanine carboxypeptidase A N-terminal domain-containing protein" evidence="12">
    <location>
        <begin position="30"/>
        <end position="549"/>
    </location>
</feature>
<dbReference type="GO" id="GO:0006508">
    <property type="term" value="P:proteolysis"/>
    <property type="evidence" value="ECO:0007669"/>
    <property type="project" value="InterPro"/>
</dbReference>
<feature type="transmembrane region" description="Helical" evidence="11">
    <location>
        <begin position="465"/>
        <end position="484"/>
    </location>
</feature>
<dbReference type="Gene3D" id="3.40.710.10">
    <property type="entry name" value="DD-peptidase/beta-lactamase superfamily"/>
    <property type="match status" value="1"/>
</dbReference>
<dbReference type="AlphaFoldDB" id="A8RJ32"/>
<dbReference type="Proteomes" id="UP000005396">
    <property type="component" value="Unassembled WGS sequence"/>
</dbReference>
<evidence type="ECO:0000259" key="13">
    <source>
        <dbReference type="Pfam" id="PF00768"/>
    </source>
</evidence>